<comment type="caution">
    <text evidence="1">The sequence shown here is derived from an EMBL/GenBank/DDBJ whole genome shotgun (WGS) entry which is preliminary data.</text>
</comment>
<sequence length="179" mass="20887">MGSFFVWRLNPELQPSSTSEEVKDKCGYCGMGNAPKTCYICDEGNFCGDLRTTEHTTANDLYHDVIRGRIPRNPLVLKEYYFGNCKELEHQEGLFRLYKTLFTVFRIPPSMLHKWQKSKRIHDNSVTLFNEEPKPVPREQFLFLRDNPNLFSEDRSETLNEHAFARTGIIGLFSAREEE</sequence>
<name>A0A9N9Y9E3_9HYPO</name>
<keyword evidence="2" id="KW-1185">Reference proteome</keyword>
<dbReference type="EMBL" id="CABFNO020001560">
    <property type="protein sequence ID" value="CAH0002549.1"/>
    <property type="molecule type" value="Genomic_DNA"/>
</dbReference>
<protein>
    <submittedName>
        <fullName evidence="1">Uncharacterized protein</fullName>
    </submittedName>
</protein>
<dbReference type="Proteomes" id="UP000754883">
    <property type="component" value="Unassembled WGS sequence"/>
</dbReference>
<evidence type="ECO:0000313" key="2">
    <source>
        <dbReference type="Proteomes" id="UP000754883"/>
    </source>
</evidence>
<accession>A0A9N9Y9E3</accession>
<organism evidence="1 2">
    <name type="scientific">Clonostachys byssicola</name>
    <dbReference type="NCBI Taxonomy" id="160290"/>
    <lineage>
        <taxon>Eukaryota</taxon>
        <taxon>Fungi</taxon>
        <taxon>Dikarya</taxon>
        <taxon>Ascomycota</taxon>
        <taxon>Pezizomycotina</taxon>
        <taxon>Sordariomycetes</taxon>
        <taxon>Hypocreomycetidae</taxon>
        <taxon>Hypocreales</taxon>
        <taxon>Bionectriaceae</taxon>
        <taxon>Clonostachys</taxon>
    </lineage>
</organism>
<evidence type="ECO:0000313" key="1">
    <source>
        <dbReference type="EMBL" id="CAH0002549.1"/>
    </source>
</evidence>
<gene>
    <name evidence="1" type="ORF">CBYS24578_00002101</name>
</gene>
<proteinExistence type="predicted"/>
<dbReference type="OrthoDB" id="4851849at2759"/>
<reference evidence="1" key="1">
    <citation type="submission" date="2021-10" db="EMBL/GenBank/DDBJ databases">
        <authorList>
            <person name="Piombo E."/>
        </authorList>
    </citation>
    <scope>NUCLEOTIDE SEQUENCE</scope>
</reference>
<dbReference type="AlphaFoldDB" id="A0A9N9Y9E3"/>